<dbReference type="GO" id="GO:0045053">
    <property type="term" value="P:protein retention in Golgi apparatus"/>
    <property type="evidence" value="ECO:0007669"/>
    <property type="project" value="TreeGrafter"/>
</dbReference>
<dbReference type="Pfam" id="PF25033">
    <property type="entry name" value="VPS13_M"/>
    <property type="match status" value="1"/>
</dbReference>
<feature type="compositionally biased region" description="Polar residues" evidence="4">
    <location>
        <begin position="1040"/>
        <end position="1056"/>
    </location>
</feature>
<gene>
    <name evidence="9" type="primary">LOC115209656</name>
</gene>
<evidence type="ECO:0000313" key="8">
    <source>
        <dbReference type="Proteomes" id="UP000515154"/>
    </source>
</evidence>
<dbReference type="PANTHER" id="PTHR16166:SF141">
    <property type="entry name" value="INTERMEMBRANE LIPID TRANSFER PROTEIN VPS13D"/>
    <property type="match status" value="1"/>
</dbReference>
<dbReference type="InterPro" id="IPR026847">
    <property type="entry name" value="VPS13"/>
</dbReference>
<feature type="compositionally biased region" description="Polar residues" evidence="4">
    <location>
        <begin position="1415"/>
        <end position="1424"/>
    </location>
</feature>
<feature type="region of interest" description="Disordered" evidence="4">
    <location>
        <begin position="1397"/>
        <end position="1424"/>
    </location>
</feature>
<evidence type="ECO:0000256" key="2">
    <source>
        <dbReference type="ARBA" id="ARBA00022448"/>
    </source>
</evidence>
<dbReference type="InterPro" id="IPR009543">
    <property type="entry name" value="VPS13_VAB"/>
</dbReference>
<feature type="region of interest" description="Disordered" evidence="4">
    <location>
        <begin position="1780"/>
        <end position="1799"/>
    </location>
</feature>
<name>A0A7E6EQ52_9MOLL</name>
<dbReference type="GO" id="GO:0006623">
    <property type="term" value="P:protein targeting to vacuole"/>
    <property type="evidence" value="ECO:0007669"/>
    <property type="project" value="TreeGrafter"/>
</dbReference>
<feature type="domain" description="Chorein N-terminal" evidence="5">
    <location>
        <begin position="22"/>
        <end position="1168"/>
    </location>
</feature>
<feature type="region of interest" description="Disordered" evidence="4">
    <location>
        <begin position="769"/>
        <end position="790"/>
    </location>
</feature>
<keyword evidence="8" id="KW-1185">Reference proteome</keyword>
<feature type="compositionally biased region" description="Basic and acidic residues" evidence="4">
    <location>
        <begin position="1068"/>
        <end position="1077"/>
    </location>
</feature>
<evidence type="ECO:0000256" key="4">
    <source>
        <dbReference type="SAM" id="MobiDB-lite"/>
    </source>
</evidence>
<dbReference type="InterPro" id="IPR026854">
    <property type="entry name" value="VPS13_N"/>
</dbReference>
<evidence type="ECO:0000313" key="9">
    <source>
        <dbReference type="RefSeq" id="XP_036356917.1"/>
    </source>
</evidence>
<accession>A0A7E6EQ52</accession>
<dbReference type="CDD" id="cd23453">
    <property type="entry name" value="beta-trefoil_Ricin_VPS13D"/>
    <property type="match status" value="1"/>
</dbReference>
<dbReference type="Proteomes" id="UP000515154">
    <property type="component" value="Linkage group LG3"/>
</dbReference>
<feature type="compositionally biased region" description="Low complexity" evidence="4">
    <location>
        <begin position="1398"/>
        <end position="1409"/>
    </location>
</feature>
<sequence>MLVFMTTGNDFKEILVLTDRKMLNRLAAWIVNNYIGEYVENLNRDSVYVGLLAGAVQLDDLILKKDVFNQFGLPLQLKKGMIRKITLKIPVTRIHSEPWVITMEGVYIIVEPMKHADCDKIERKKLYQSSKQLALETVDDMLKQSGKSKASSSSWLVTLTSVASNILENLQLHVNDVHIRYEDSDLNPSHPFAVGIDLDSLIAQSTDENWVPCFVYRNVNEMMFKLMELNNLSLYFDTNVQLIGDLPMAQIVSLLQGGTSLRDGFDIHDYVLSPTNARSRIQRNTSELPLTSASTPRLSTDITIEELAVSLSNIQYKYLVYWTRELDKQDRLYRCLKWRPDVSCAENPRRWWDYAITGYLFFINGRQRDFSVKRSVQRARDLVDYYKAYCAYLTQTNTATMIQHQKKMEDELNIEEIKTIRLLAFDKVNKDMKEEITKPSTPVTQTPEEYKTGYLQSWLSWAVGYSEPLSPDCLSSETETPAEESIEDRENLERELMDIVNKSMDSDTFYKRDKVFATLNFCLKKGSMKLLTSTEKDSTIREMLVAECNDININVEARPQVGAYKFCLSLGIFELQDRLIKESCFPSLIVPNPKEISYTFRRMRFGKPLAKTTTIQEVPVPESGVDPCEKIFEVTFEKSESNSNKKYRIYVKTKSIAIVCNPYTVKELKDFFTVSSSAHNYQDMGQTLTDAAYKRYQNLKFHTKTELQNRWRELLQGKKVPQQNRIEIKLDIAAPKIIVPESFFDQNTTLVVFDLGYLSFQNATTGSLAEKSPQFEDQDEEFLTPSQSPPNELELSEEVVSFSPQPQQLPQPTAESMNESFYERYQVILEDLQVLVGQTHDNWKAAHSRGNTRIHLLDKFSIEVLFERRVIFTTDPEWPSVRLSGTLPSLTIHADQKKVKALSTCMNQLSSLHKTQKPKLKSTVSIYQSMDMDAADPNISSASYSNVPPSEKEKQQQSKMMEASVLLEAEFSVNKLSLEINSRGRPITELQVDHVQGRLVKKYKEMTTTLTVHSLLLVDGLQTFGKDYELLAASHKNLSMDSQSGKLRGSESQTELRPSPVSSSSALSDHRDEGGQGISQKEEALITLHIQVIASNSPNNPTNEKVLRADIQFNSLDVIANQETLTEIMSFFHSTMKDMSKKSVRSPNHSSTKDQNDDSKNADLQKSMSSVPQSISGMCIGVTADFHRLNILLVHLEDSVSGRNARKVATITMSNAQINARISEKLEVAGSLEGFHIVNVMPEAHKHQYLLQVGKLSTLPSFQSNSDMVQVYSSNQKKAYQWEPEILDNNSRNSYALTFQLERYLGHAALLSSSFPLLPINESLIYTVNGNSAVSEKDVAVKIRMASVIYIHSPLFLRELSECLSSFKDYTSNVASSIKHAAKEVAKGLVAKRMETASGNFPGGNNSSNDYIHSPPNQRKSESQSLEMNDFFPPDMSYSEEQFLTGSLTTSPPEELKINIDMQIETPIVFLPRKQTSSEVLMACLGEISIKNMPAESITKKDVKDCISIHVDKMSLYALNLTTFNIYERVFDYRGLDIERLFKDDQFRKCNPVLYDTNIEITLHVLEYDITCRSPCSPGMEESTHFKPHSFNSAFTYNIPNDTEDKKSSPAPSQSLSVNIVIATPCKLVLSKAVYEQILETRHNLTLSGINEETVTFSISSEGDNSSSYLPGISALKLDSSTESDIAKVIRTGSSESTQSSKPVPTSLPLEARFEVAMFSVEMQGDLEPDSQKRLVDLCLQDLILIYHRMDNYVSSFDLSLKSLTMEDLLETNDSKPRYLMVSSKKEEPEPKEDKLGSNLSTSCPDCTIMVPKPKMPGSLPSSFHEENVFMSHSKKNSLGGNQRKMAAEESNEGCYPCTPPPSPMGSMEQVTNSGPLVHISIFLVDSKCPQFQETYKQINRSIDIQFSSLDTTINLQTWVVLLDFLGLGATFKEAGAQSPNVFSTSQDSSLDTEDNSIQSEEVVNSKFHMNIESLTLIMNKPEYELARATVSNLKANLSLHDGNTHVVGQLGSISVLDQSPYGLNFREKFISVGDQALTFDIFKYAGDDPGMQRAYDLCVKLHMATVQYTYTDRFQSEVTAFCMHFLQLHDRMGRIRAASIGKKISASMIRNARIKMNIEADSPVILLPYSYKTTGLLVAELGRLSVTNQFLLDGSIGTIKGRQYNSANSTHSDDKLASNSVSSYTPMTQSVFHQSLPKENEKPALVIPKIDVDLMNQSIYGSLEHDIRDGELEASSMSESKSSDIFDPTENVSAEETVVLSTLECLSPCNFSVLDSRVLSDSSSDKLSSPQSSKFCKKLSAPLLAQEKKTINPFTLSVQQSMAYAQCDPMKHICLLDVMSVTLTDMDLYSAELVKVDTSDGPIYSIERDTGKIFKEKCALHLQVERNLDRGLSHSAPNIHMTGKLSSIHALITLKQFKLLRGILAHNIGETLPDFQRPFMTHLKEPQNKAPPSGSVWTNMLMEIDLRNITVELLFDWQNTSQDSLARFDFIHSNLLVKTRSNGTKDVDLVSHEIRAVDTRYKDLPPGKAPNVFSNILQPSKQVDTCSKLQMELYFQFTNQVKLFTVLLNNMRLMCIFDWLLAVNNFLTTDIEDPFLDMDKKPEVKFETVKIRNPSESSTPILRPRSPLNRSQGIVTRRCHVVEQTEVPFELKVNVRNTQFVVVADMSTWDTEAAILKCTAVLRYRPKAQDLPLSCSLQSLEVFSCFLMEEEETALSIIDPTSITIEINANPLPDRSTSRVTGLLDAQAVENPLVLEMTLNLLNIRLSYNDLKMFIAITDSLPEQATKARTAQNIHFKSTAPAVQEVEMLPLGESSVDALPGLNCSSARSSFSEHSYQTQYSSSRRASNIEQNSWFLTGIEIKASSICICLIDDCKDADVPLAEISFNYLELHQQLLPKKVGRGMFKLLGDYYNRKLSGWEPFIEVWKCNINWEYIEEAERKLELKIDSMDCLNINLTSAFIDQYTKTRLKWTEDYYKNTEENRNTSKDSSTKLSQTVAKKFGLQKRIPFVPFVIRNHTGLPFHFLTVTTTPACVSGVDTKRGLLENFTDAYIKATEWKQVEPNEEVPFFFQRREKIRHKETHELRVNQLVVKADGWQKLSAVTVDKVGIYFRDAQPDEKVIRTQVSFEPISGGVLNYTARYRSGDSNLTRDGDSLPHEQTMRQQVARFVFDVTQEGSARKMITVRSALTIVNKLHMPVEVVMYPFTGLGCTMLKEKQLIQPNSQSPVPILYTSASLCARPADLPVEECGEPLYWDRVRKMDDVLDYHRVCRPIKPNKECFRFCVSVRRGKYPEETQLHRIHAREYSIPGHIITLHPPVTLCNLLPIEMSYYFKNTSMKGQIDAGKQEPLYQADMSQHLELGIQLENFRDCNELMIPPGTINYKARFELYDSDDRMLALTVRIISRKGGALKLQISAPYWLVNKSGIPLIFKQDGTRLEAAGQSEDHERAKSVTPLLFSFTDKECPTRCSMRAGRQTVAAESVLLQWCPRFTLDSGIGTRQVHITSKATNSPNRVFTIGIEVKQGCGMYCDTNIVTFAPRYCIDNQSQYKLSIIQQHFATEIDPKQQLKHSLIAPPKSSMPFHWPRVDFDPLLCVKVLDDSKVFCWSGGFRIDKVDSFHINIRDEQGNSLLLKVEVILLGPTLHVLFYNSDDMPPPFRIDNYSLIPVQYQQAGVTNPLLKQYIKPITSLPYAWDEPILNPYITLGISGGTSATYNMNKPGEGEQLCYQNFIFLAATSTFNGDVHLKSPTSHPDCNNRELVLDAISTRIVFKRKELGKRSQLWRMTGEGMLENEGSAPPQEPGKVTGNVLGLVLDISDIAPQPGKCVPLILRKPDERRRTTQLWKFTRNGLLTCANGTMCVQAVDTNALQHDAITLLGPIPSPTLKSVPFHMQISRQKQRPGSGFISVTVLMDGPVRVLHISDIQKTFHGVGCMCFSSTPCSTQCHMSNSRETFQPKHLWYAPGLRPGADKVLHCLTRCGYYSNTLCAQSHSPSHFQNTSFADPNFEDLQLVDPNHSSTDIKHKRANDEKEQQKNKIVVHGLLSLPKGVGISLVNRVPEELVYIVMWNIVIRCNSKNGLLIMEASIGNVQIDNQLFSAQRPVMLSIVPSKNDVPENTPALHMVVHKNPSQWNVEIFKHLIISVRKVKLHLEEMLLLKLLQFTGYHEPDEDTQLMENAYSSQSFESVLSSCFSVFKLLFCDEERPVLQAAASPPHNKRYFFGLLRLNTHRISLSMLTAPTLPPELKAIKNKLSLRWISFEDATVDLDAYVRQHVFETSTFLINEIKSHYTDELKSQAAKILGSIDFLGNPLGLFNDFTEGISGLIKDGNFGGLLKNVTHGVSNSTAKVTSSLSDGLTIAAMDEKHLKKRTQILSERSTGHSSDHLKAGCKSLVIGLVGGLTSVVNQTYEGTRDDGFGGFFTGLSKGLVGTVIKPVTGVLDFATAAATAARETSRRSYKIQVRIREPRCCHGLGGLLPNYNVNHAKQQRNIHLLNSNHFDEFFIAWEQVRKDSSRQWCALITNKKVYFLMCDKTSDHQSVDYKIDHRDIQFCMPVSKNDNYYVKFVKKNSIKAPPYIRCDSFAIAQRVSQQILYALGLHEEIQQTLTQDTMLTDYVD</sequence>
<protein>
    <submittedName>
        <fullName evidence="9">Vacuolar protein sorting-associated protein 13D isoform X1</fullName>
    </submittedName>
</protein>
<dbReference type="Pfam" id="PF25036">
    <property type="entry name" value="VPS13_VAB"/>
    <property type="match status" value="1"/>
</dbReference>
<feature type="region of interest" description="Disordered" evidence="4">
    <location>
        <begin position="938"/>
        <end position="959"/>
    </location>
</feature>
<evidence type="ECO:0000259" key="7">
    <source>
        <dbReference type="Pfam" id="PF25036"/>
    </source>
</evidence>
<keyword evidence="2" id="KW-0813">Transport</keyword>
<evidence type="ECO:0000259" key="6">
    <source>
        <dbReference type="Pfam" id="PF25033"/>
    </source>
</evidence>
<feature type="compositionally biased region" description="Basic and acidic residues" evidence="4">
    <location>
        <begin position="1784"/>
        <end position="1796"/>
    </location>
</feature>
<feature type="compositionally biased region" description="Polar residues" evidence="4">
    <location>
        <begin position="938"/>
        <end position="948"/>
    </location>
</feature>
<feature type="compositionally biased region" description="Basic and acidic residues" evidence="4">
    <location>
        <begin position="1151"/>
        <end position="1163"/>
    </location>
</feature>
<feature type="region of interest" description="Disordered" evidence="4">
    <location>
        <begin position="1139"/>
        <end position="1170"/>
    </location>
</feature>
<evidence type="ECO:0000256" key="1">
    <source>
        <dbReference type="ARBA" id="ARBA00006545"/>
    </source>
</evidence>
<feature type="region of interest" description="Disordered" evidence="4">
    <location>
        <begin position="1040"/>
        <end position="1077"/>
    </location>
</feature>
<organism evidence="8 9">
    <name type="scientific">Octopus sinensis</name>
    <name type="common">East Asian common octopus</name>
    <dbReference type="NCBI Taxonomy" id="2607531"/>
    <lineage>
        <taxon>Eukaryota</taxon>
        <taxon>Metazoa</taxon>
        <taxon>Spiralia</taxon>
        <taxon>Lophotrochozoa</taxon>
        <taxon>Mollusca</taxon>
        <taxon>Cephalopoda</taxon>
        <taxon>Coleoidea</taxon>
        <taxon>Octopodiformes</taxon>
        <taxon>Octopoda</taxon>
        <taxon>Incirrata</taxon>
        <taxon>Octopodidae</taxon>
        <taxon>Octopus</taxon>
    </lineage>
</organism>
<feature type="domain" description="VPS13-like middle region" evidence="6">
    <location>
        <begin position="2330"/>
        <end position="3003"/>
    </location>
</feature>
<dbReference type="InterPro" id="IPR056747">
    <property type="entry name" value="VPS13-like_M"/>
</dbReference>
<feature type="domain" description="Vacuolar protein sorting-associated protein 13 VPS13 adaptor binding" evidence="7">
    <location>
        <begin position="3162"/>
        <end position="3697"/>
    </location>
</feature>
<proteinExistence type="inferred from homology"/>
<evidence type="ECO:0000259" key="5">
    <source>
        <dbReference type="Pfam" id="PF12624"/>
    </source>
</evidence>
<dbReference type="GO" id="GO:0007005">
    <property type="term" value="P:mitochondrion organization"/>
    <property type="evidence" value="ECO:0007669"/>
    <property type="project" value="TreeGrafter"/>
</dbReference>
<dbReference type="PANTHER" id="PTHR16166">
    <property type="entry name" value="VACUOLAR PROTEIN SORTING-ASSOCIATED PROTEIN VPS13"/>
    <property type="match status" value="1"/>
</dbReference>
<keyword evidence="3" id="KW-0445">Lipid transport</keyword>
<dbReference type="GO" id="GO:0006869">
    <property type="term" value="P:lipid transport"/>
    <property type="evidence" value="ECO:0007669"/>
    <property type="project" value="UniProtKB-KW"/>
</dbReference>
<evidence type="ECO:0000256" key="3">
    <source>
        <dbReference type="ARBA" id="ARBA00023055"/>
    </source>
</evidence>
<dbReference type="Pfam" id="PF12624">
    <property type="entry name" value="VPS13_N"/>
    <property type="match status" value="1"/>
</dbReference>
<dbReference type="KEGG" id="osn:115209656"/>
<dbReference type="RefSeq" id="XP_036356917.1">
    <property type="nucleotide sequence ID" value="XM_036501024.1"/>
</dbReference>
<comment type="similarity">
    <text evidence="1">Belongs to the VPS13 family.</text>
</comment>
<reference evidence="9" key="1">
    <citation type="submission" date="2025-08" db="UniProtKB">
        <authorList>
            <consortium name="RefSeq"/>
        </authorList>
    </citation>
    <scope>IDENTIFICATION</scope>
</reference>